<reference evidence="6" key="1">
    <citation type="submission" date="2020-06" db="EMBL/GenBank/DDBJ databases">
        <title>Draft genomic sequecing of Geomonas sp. Red736.</title>
        <authorList>
            <person name="Itoh H."/>
            <person name="Xu Z.X."/>
            <person name="Ushijima N."/>
            <person name="Masuda Y."/>
            <person name="Shiratori Y."/>
            <person name="Senoo K."/>
        </authorList>
    </citation>
    <scope>NUCLEOTIDE SEQUENCE [LARGE SCALE GENOMIC DNA]</scope>
    <source>
        <strain evidence="6">Red736</strain>
    </source>
</reference>
<dbReference type="Pfam" id="PF13185">
    <property type="entry name" value="GAF_2"/>
    <property type="match status" value="1"/>
</dbReference>
<dbReference type="NCBIfam" id="TIGR00254">
    <property type="entry name" value="GGDEF"/>
    <property type="match status" value="1"/>
</dbReference>
<dbReference type="EC" id="2.7.7.65" evidence="1"/>
<dbReference type="InterPro" id="IPR050469">
    <property type="entry name" value="Diguanylate_Cyclase"/>
</dbReference>
<comment type="catalytic activity">
    <reaction evidence="2">
        <text>2 GTP = 3',3'-c-di-GMP + 2 diphosphate</text>
        <dbReference type="Rhea" id="RHEA:24898"/>
        <dbReference type="ChEBI" id="CHEBI:33019"/>
        <dbReference type="ChEBI" id="CHEBI:37565"/>
        <dbReference type="ChEBI" id="CHEBI:58805"/>
        <dbReference type="EC" id="2.7.7.65"/>
    </reaction>
</comment>
<dbReference type="CDD" id="cd01949">
    <property type="entry name" value="GGDEF"/>
    <property type="match status" value="1"/>
</dbReference>
<evidence type="ECO:0000313" key="6">
    <source>
        <dbReference type="Proteomes" id="UP000568888"/>
    </source>
</evidence>
<dbReference type="EMBL" id="BLXY01000011">
    <property type="protein sequence ID" value="GFO65637.1"/>
    <property type="molecule type" value="Genomic_DNA"/>
</dbReference>
<gene>
    <name evidence="5" type="ORF">GMPD_35560</name>
</gene>
<dbReference type="Proteomes" id="UP000568888">
    <property type="component" value="Unassembled WGS sequence"/>
</dbReference>
<dbReference type="Gene3D" id="3.30.450.40">
    <property type="match status" value="1"/>
</dbReference>
<dbReference type="Pfam" id="PF00990">
    <property type="entry name" value="GGDEF"/>
    <property type="match status" value="1"/>
</dbReference>
<dbReference type="SUPFAM" id="SSF55073">
    <property type="entry name" value="Nucleotide cyclase"/>
    <property type="match status" value="1"/>
</dbReference>
<feature type="domain" description="GGDEF" evidence="4">
    <location>
        <begin position="538"/>
        <end position="673"/>
    </location>
</feature>
<dbReference type="GO" id="GO:0005886">
    <property type="term" value="C:plasma membrane"/>
    <property type="evidence" value="ECO:0007669"/>
    <property type="project" value="TreeGrafter"/>
</dbReference>
<protein>
    <recommendedName>
        <fullName evidence="1">diguanylate cyclase</fullName>
        <ecNumber evidence="1">2.7.7.65</ecNumber>
    </recommendedName>
</protein>
<dbReference type="PROSITE" id="PS50887">
    <property type="entry name" value="GGDEF"/>
    <property type="match status" value="1"/>
</dbReference>
<dbReference type="PANTHER" id="PTHR45138:SF9">
    <property type="entry name" value="DIGUANYLATE CYCLASE DGCM-RELATED"/>
    <property type="match status" value="1"/>
</dbReference>
<dbReference type="PANTHER" id="PTHR45138">
    <property type="entry name" value="REGULATORY COMPONENTS OF SENSORY TRANSDUCTION SYSTEM"/>
    <property type="match status" value="1"/>
</dbReference>
<evidence type="ECO:0000256" key="3">
    <source>
        <dbReference type="SAM" id="MobiDB-lite"/>
    </source>
</evidence>
<name>A0A6V8N163_9BACT</name>
<dbReference type="InterPro" id="IPR029787">
    <property type="entry name" value="Nucleotide_cyclase"/>
</dbReference>
<organism evidence="5 6">
    <name type="scientific">Geomonas paludis</name>
    <dbReference type="NCBI Taxonomy" id="2740185"/>
    <lineage>
        <taxon>Bacteria</taxon>
        <taxon>Pseudomonadati</taxon>
        <taxon>Thermodesulfobacteriota</taxon>
        <taxon>Desulfuromonadia</taxon>
        <taxon>Geobacterales</taxon>
        <taxon>Geobacteraceae</taxon>
        <taxon>Geomonas</taxon>
    </lineage>
</organism>
<dbReference type="GO" id="GO:0043709">
    <property type="term" value="P:cell adhesion involved in single-species biofilm formation"/>
    <property type="evidence" value="ECO:0007669"/>
    <property type="project" value="TreeGrafter"/>
</dbReference>
<dbReference type="GO" id="GO:0052621">
    <property type="term" value="F:diguanylate cyclase activity"/>
    <property type="evidence" value="ECO:0007669"/>
    <property type="project" value="UniProtKB-EC"/>
</dbReference>
<dbReference type="Gene3D" id="3.30.70.270">
    <property type="match status" value="1"/>
</dbReference>
<feature type="region of interest" description="Disordered" evidence="3">
    <location>
        <begin position="671"/>
        <end position="692"/>
    </location>
</feature>
<accession>A0A6V8N163</accession>
<dbReference type="AlphaFoldDB" id="A0A6V8N163"/>
<evidence type="ECO:0000313" key="5">
    <source>
        <dbReference type="EMBL" id="GFO65637.1"/>
    </source>
</evidence>
<dbReference type="SMART" id="SM00267">
    <property type="entry name" value="GGDEF"/>
    <property type="match status" value="1"/>
</dbReference>
<sequence length="714" mass="78716">MKQDLANMPFGDLLTELKGLPILARYSLTLYRRRNGTVASSGRFESCATVVEDPLCREVSRHFFEENMEVFFEEGTPSVCRYGGGFFGFLIPFTLSGEDLCLVGDGVREESIDLWQLASLARKGGDAFSLLPYVESLCTASYEEVEEVAEQVRRRIESYRLPARRHNERPAVAVAQEPVGDEALYAVSQALERLDNIGTVTGCIAICCETIVTTFQAARVAVALPDSERKSFSVTGMWGLPEQLGTLSMEALQLFTAPGRAKKTVLWEGKLRETLPEVRATVCTTFPLKAQEERLGFLAIFDTDLPPNAALLISMLAGAMAGKLSALDRDATRSKESALSERLMSLTDTLLQIDSKDLLYESILKIASDLIDATQGSIMLIDKDGVGMQIVFTLGMTLNIARCLQLKVGKGIAGMVAKTGQPLLVNDVEKDSRVAMANRLRFKSKSLICIPLKLKDKVIGVLNLSDKKNLRPFTHADLMLLTSFANLASLMIERTEVLEESVRFEQLSVTDPLTGLYNRRFLKSRLEEELNRSARQGLNLTIIFIDLDFFKSYNDLCGHLAGDEALKITADIIKESLREMDIVARYGGEEFCAVLPGTSKAEAMIVAERIRFEIESKRFPGESDIPLRRLTASLGVASFPEDGRSFNDLVHASDIALYEAKARGRNRIVAARTSSQQGESRHGAAEARPAATHSNLAKTLDFNAYLEASLQSKG</sequence>
<dbReference type="SUPFAM" id="SSF55781">
    <property type="entry name" value="GAF domain-like"/>
    <property type="match status" value="1"/>
</dbReference>
<dbReference type="InterPro" id="IPR043128">
    <property type="entry name" value="Rev_trsase/Diguanyl_cyclase"/>
</dbReference>
<dbReference type="SMART" id="SM00065">
    <property type="entry name" value="GAF"/>
    <property type="match status" value="1"/>
</dbReference>
<dbReference type="InterPro" id="IPR000160">
    <property type="entry name" value="GGDEF_dom"/>
</dbReference>
<dbReference type="GO" id="GO:1902201">
    <property type="term" value="P:negative regulation of bacterial-type flagellum-dependent cell motility"/>
    <property type="evidence" value="ECO:0007669"/>
    <property type="project" value="TreeGrafter"/>
</dbReference>
<proteinExistence type="predicted"/>
<comment type="caution">
    <text evidence="5">The sequence shown here is derived from an EMBL/GenBank/DDBJ whole genome shotgun (WGS) entry which is preliminary data.</text>
</comment>
<evidence type="ECO:0000256" key="2">
    <source>
        <dbReference type="ARBA" id="ARBA00034247"/>
    </source>
</evidence>
<evidence type="ECO:0000259" key="4">
    <source>
        <dbReference type="PROSITE" id="PS50887"/>
    </source>
</evidence>
<dbReference type="FunFam" id="3.30.70.270:FF:000001">
    <property type="entry name" value="Diguanylate cyclase domain protein"/>
    <property type="match status" value="1"/>
</dbReference>
<dbReference type="InterPro" id="IPR003018">
    <property type="entry name" value="GAF"/>
</dbReference>
<dbReference type="InterPro" id="IPR029016">
    <property type="entry name" value="GAF-like_dom_sf"/>
</dbReference>
<evidence type="ECO:0000256" key="1">
    <source>
        <dbReference type="ARBA" id="ARBA00012528"/>
    </source>
</evidence>